<feature type="transmembrane region" description="Helical" evidence="1">
    <location>
        <begin position="45"/>
        <end position="67"/>
    </location>
</feature>
<accession>A0A7S6WXD3</accession>
<protein>
    <submittedName>
        <fullName evidence="2">Uncharacterized protein</fullName>
    </submittedName>
</protein>
<keyword evidence="2" id="KW-0614">Plasmid</keyword>
<evidence type="ECO:0000313" key="3">
    <source>
        <dbReference type="Proteomes" id="UP000516421"/>
    </source>
</evidence>
<dbReference type="KEGG" id="rama:IDM48_11405"/>
<dbReference type="RefSeq" id="WP_202939926.1">
    <property type="nucleotide sequence ID" value="NZ_CP062957.1"/>
</dbReference>
<keyword evidence="3" id="KW-1185">Reference proteome</keyword>
<feature type="transmembrane region" description="Helical" evidence="1">
    <location>
        <begin position="96"/>
        <end position="115"/>
    </location>
</feature>
<organism evidence="2 3">
    <name type="scientific">Rothia amarae</name>
    <dbReference type="NCBI Taxonomy" id="169480"/>
    <lineage>
        <taxon>Bacteria</taxon>
        <taxon>Bacillati</taxon>
        <taxon>Actinomycetota</taxon>
        <taxon>Actinomycetes</taxon>
        <taxon>Micrococcales</taxon>
        <taxon>Micrococcaceae</taxon>
        <taxon>Rothia</taxon>
    </lineage>
</organism>
<dbReference type="EMBL" id="CP062957">
    <property type="protein sequence ID" value="QOW64894.1"/>
    <property type="molecule type" value="Genomic_DNA"/>
</dbReference>
<proteinExistence type="predicted"/>
<keyword evidence="1" id="KW-1133">Transmembrane helix</keyword>
<keyword evidence="1" id="KW-0812">Transmembrane</keyword>
<dbReference type="Proteomes" id="UP000516421">
    <property type="component" value="Plasmid p1"/>
</dbReference>
<evidence type="ECO:0000313" key="2">
    <source>
        <dbReference type="EMBL" id="QOW64894.1"/>
    </source>
</evidence>
<dbReference type="AlphaFoldDB" id="A0A7S6WXD3"/>
<evidence type="ECO:0000256" key="1">
    <source>
        <dbReference type="SAM" id="Phobius"/>
    </source>
</evidence>
<geneLocation type="plasmid" evidence="2 3">
    <name>p1</name>
</geneLocation>
<keyword evidence="1" id="KW-0472">Membrane</keyword>
<gene>
    <name evidence="2" type="ORF">IDM48_11405</name>
</gene>
<name>A0A7S6WXD3_9MICC</name>
<sequence length="120" mass="12501">MSVSTTLAAFKAEAIIASGNLVAVENPFQGENPDFEFFGVPFKNALVGLVTGLWGVVIIVLGGALLWNAGKWGWARQRGMSDDMEDGATGMKRSGVALLAVALFGVIIGAILQVTGNFTA</sequence>
<reference evidence="2 3" key="1">
    <citation type="submission" date="2020-09" db="EMBL/GenBank/DDBJ databases">
        <title>Investigation of environmental microbe.</title>
        <authorList>
            <person name="Ou Y."/>
            <person name="Kang Q."/>
        </authorList>
    </citation>
    <scope>NUCLEOTIDE SEQUENCE [LARGE SCALE GENOMIC DNA]</scope>
    <source>
        <strain evidence="2 3">KJZ-9</strain>
        <plasmid evidence="2 3">p1</plasmid>
    </source>
</reference>